<dbReference type="InterPro" id="IPR002037">
    <property type="entry name" value="Glyco_hydro_8"/>
</dbReference>
<comment type="similarity">
    <text evidence="1">Belongs to the glycosyl hydrolase 8 (cellulase D) family.</text>
</comment>
<comment type="caution">
    <text evidence="4">The sequence shown here is derived from an EMBL/GenBank/DDBJ whole genome shotgun (WGS) entry which is preliminary data.</text>
</comment>
<evidence type="ECO:0000313" key="5">
    <source>
        <dbReference type="Proteomes" id="UP000580568"/>
    </source>
</evidence>
<dbReference type="InterPro" id="IPR008928">
    <property type="entry name" value="6-hairpin_glycosidase_sf"/>
</dbReference>
<evidence type="ECO:0000256" key="2">
    <source>
        <dbReference type="ARBA" id="ARBA00022801"/>
    </source>
</evidence>
<dbReference type="Gene3D" id="1.50.10.10">
    <property type="match status" value="1"/>
</dbReference>
<dbReference type="RefSeq" id="WP_183278912.1">
    <property type="nucleotide sequence ID" value="NZ_BLZR01000001.1"/>
</dbReference>
<accession>A0A6V8SRN1</accession>
<dbReference type="AlphaFoldDB" id="A0A6V8SRN1"/>
<evidence type="ECO:0000256" key="3">
    <source>
        <dbReference type="ARBA" id="ARBA00023295"/>
    </source>
</evidence>
<keyword evidence="2" id="KW-0378">Hydrolase</keyword>
<sequence length="408" mass="46820">MIYNKALVNLYTQEKLNDSLIYFYSLWKKRYLRTVENSPTKMDYLFYSLDQPTSNNAVTVSEAMGYAMVIFPLMSRFDTEAKDTFTNIYNFVKNYPSVYNKNLMAWQQIKTADGKIVNAEKLTDSATDGDMDISYGLLLAQKLWGAVDKVNYRQEAINRINALMDSCVDKTDYTLTLGDWVQGIPSPTFKGVTRSSDFMLHHLIEFSKVNTQNADRWKRVIGRIVSIIDDQMTRESKNTGLMPDFFVKSGGVFIAPKTKVLESPHDGDYFTNSCRTPWRYSMPILFNNSQVTNQISTLNRWIKQTTTQNPKNIRSGYYIANGTPGASFGDTNNLAFIAPFLVSSLTQEGNDKWTVDIWNTLIEKPIEKCTFYENTLKLMAMIVATGNWFTPSSTENLLRRQCQYRIHI</sequence>
<protein>
    <submittedName>
        <fullName evidence="4">Endoglucanase</fullName>
    </submittedName>
</protein>
<dbReference type="SUPFAM" id="SSF48208">
    <property type="entry name" value="Six-hairpin glycosidases"/>
    <property type="match status" value="1"/>
</dbReference>
<dbReference type="Proteomes" id="UP000580568">
    <property type="component" value="Unassembled WGS sequence"/>
</dbReference>
<evidence type="ECO:0000313" key="4">
    <source>
        <dbReference type="EMBL" id="GFP77543.1"/>
    </source>
</evidence>
<gene>
    <name evidence="4" type="ORF">bsdtw1_03700</name>
</gene>
<dbReference type="GO" id="GO:0004553">
    <property type="term" value="F:hydrolase activity, hydrolyzing O-glycosyl compounds"/>
    <property type="evidence" value="ECO:0007669"/>
    <property type="project" value="InterPro"/>
</dbReference>
<organism evidence="4 5">
    <name type="scientific">Clostridium fungisolvens</name>
    <dbReference type="NCBI Taxonomy" id="1604897"/>
    <lineage>
        <taxon>Bacteria</taxon>
        <taxon>Bacillati</taxon>
        <taxon>Bacillota</taxon>
        <taxon>Clostridia</taxon>
        <taxon>Eubacteriales</taxon>
        <taxon>Clostridiaceae</taxon>
        <taxon>Clostridium</taxon>
    </lineage>
</organism>
<dbReference type="InterPro" id="IPR012341">
    <property type="entry name" value="6hp_glycosidase-like_sf"/>
</dbReference>
<reference evidence="4 5" key="1">
    <citation type="submission" date="2020-07" db="EMBL/GenBank/DDBJ databases">
        <title>A new beta-1,3-glucan-decomposing anaerobic bacterium isolated from anoxic soil subjected to biological soil disinfestation.</title>
        <authorList>
            <person name="Ueki A."/>
            <person name="Tonouchi A."/>
        </authorList>
    </citation>
    <scope>NUCLEOTIDE SEQUENCE [LARGE SCALE GENOMIC DNA]</scope>
    <source>
        <strain evidence="4 5">TW1</strain>
    </source>
</reference>
<proteinExistence type="inferred from homology"/>
<dbReference type="Pfam" id="PF01270">
    <property type="entry name" value="Glyco_hydro_8"/>
    <property type="match status" value="1"/>
</dbReference>
<evidence type="ECO:0000256" key="1">
    <source>
        <dbReference type="ARBA" id="ARBA00009209"/>
    </source>
</evidence>
<dbReference type="GO" id="GO:0005975">
    <property type="term" value="P:carbohydrate metabolic process"/>
    <property type="evidence" value="ECO:0007669"/>
    <property type="project" value="InterPro"/>
</dbReference>
<keyword evidence="5" id="KW-1185">Reference proteome</keyword>
<dbReference type="PRINTS" id="PR00735">
    <property type="entry name" value="GLHYDRLASE8"/>
</dbReference>
<keyword evidence="3" id="KW-0326">Glycosidase</keyword>
<dbReference type="EMBL" id="BLZR01000001">
    <property type="protein sequence ID" value="GFP77543.1"/>
    <property type="molecule type" value="Genomic_DNA"/>
</dbReference>
<name>A0A6V8SRN1_9CLOT</name>